<dbReference type="InterPro" id="IPR025048">
    <property type="entry name" value="DUF3987"/>
</dbReference>
<gene>
    <name evidence="1" type="ORF">BJD16_08995</name>
</gene>
<evidence type="ECO:0008006" key="3">
    <source>
        <dbReference type="Google" id="ProtNLM"/>
    </source>
</evidence>
<dbReference type="Proteomes" id="UP000179934">
    <property type="component" value="Unassembled WGS sequence"/>
</dbReference>
<protein>
    <recommendedName>
        <fullName evidence="3">DUF3987 domain-containing protein</fullName>
    </recommendedName>
</protein>
<evidence type="ECO:0000313" key="2">
    <source>
        <dbReference type="Proteomes" id="UP000179934"/>
    </source>
</evidence>
<proteinExistence type="predicted"/>
<dbReference type="EMBL" id="MKFU01000004">
    <property type="protein sequence ID" value="OHY95109.1"/>
    <property type="molecule type" value="Genomic_DNA"/>
</dbReference>
<name>A0A1S2D400_AERSO</name>
<dbReference type="GeneID" id="58921263"/>
<dbReference type="Pfam" id="PF13148">
    <property type="entry name" value="DUF3987"/>
    <property type="match status" value="1"/>
</dbReference>
<evidence type="ECO:0000313" key="1">
    <source>
        <dbReference type="EMBL" id="OHY95109.1"/>
    </source>
</evidence>
<dbReference type="OrthoDB" id="9067983at2"/>
<organism evidence="1 2">
    <name type="scientific">Aeromonas sobria</name>
    <dbReference type="NCBI Taxonomy" id="646"/>
    <lineage>
        <taxon>Bacteria</taxon>
        <taxon>Pseudomonadati</taxon>
        <taxon>Pseudomonadota</taxon>
        <taxon>Gammaproteobacteria</taxon>
        <taxon>Aeromonadales</taxon>
        <taxon>Aeromonadaceae</taxon>
        <taxon>Aeromonas</taxon>
    </lineage>
</organism>
<dbReference type="AlphaFoldDB" id="A0A1S2D400"/>
<sequence>MNLDRILKRLPLSILAVMDLLHCITKAPRLLILTELLSVVSILAQQLVDISPKKGMVFPTSLFFIVLANSGERKSTVDKYLMKPIYEFAKNMYEAYKREYEEFKIGAELWEIKKNAIITALRKMSAQGSTEFSELDEKFKDHMRSKPMEPQSKRMLINDVSTAALKKMLIGHEVSLALMSDEAGSIFNGDLLKDSALFCSLWSNQPLIIDRVNNASSKIEGARLTMSLMIQPELFNAFNERNGETMRSSGFFSRVFFCQPESEIGKRYEYGLVTQHNMMPLDDFYATVHRLLALGEERVTRGDKRDVLTLSPDAEWLWLEKYNQIEAAMAKGQWLEEYTEFGSKFMEQATRLAAVLHVISHAQKIEPVVEKETMKTAIQLTELYFEHAMNLFKSSASFTLPDRRGAEVLLKWLYDNFNGMPIKKSTIRRCGPYSIRNQKGLAEAINILLAEEHIICFKKKQSISVILSYRKHPFLSNGLENPMVFKDISGPYGEPYYGSNISRFYSGRGGISLQNNTAVPSIEDLIDPDELGKQFVF</sequence>
<comment type="caution">
    <text evidence="1">The sequence shown here is derived from an EMBL/GenBank/DDBJ whole genome shotgun (WGS) entry which is preliminary data.</text>
</comment>
<accession>A0A1S2D400</accession>
<reference evidence="1 2" key="1">
    <citation type="submission" date="2016-09" db="EMBL/GenBank/DDBJ databases">
        <title>Draft Genome Sequence of Aeromonas sobria Strain 08005, Isolated from Sick Rana catesbeiana.</title>
        <authorList>
            <person name="Yang Q."/>
        </authorList>
    </citation>
    <scope>NUCLEOTIDE SEQUENCE [LARGE SCALE GENOMIC DNA]</scope>
    <source>
        <strain evidence="1 2">08005</strain>
    </source>
</reference>
<dbReference type="STRING" id="646.BJD16_08995"/>
<dbReference type="RefSeq" id="WP_042019075.1">
    <property type="nucleotide sequence ID" value="NZ_CDBW01000006.1"/>
</dbReference>